<feature type="binding site" evidence="5">
    <location>
        <position position="247"/>
    </location>
    <ligand>
        <name>Fe cation</name>
        <dbReference type="ChEBI" id="CHEBI:24875"/>
        <note>catalytic</note>
    </ligand>
</feature>
<feature type="binding site" evidence="5">
    <location>
        <position position="198"/>
    </location>
    <ligand>
        <name>Fe cation</name>
        <dbReference type="ChEBI" id="CHEBI:24875"/>
        <note>catalytic</note>
    </ligand>
</feature>
<keyword evidence="7" id="KW-1185">Reference proteome</keyword>
<comment type="cofactor">
    <cofactor evidence="5">
        <name>Fe(2+)</name>
        <dbReference type="ChEBI" id="CHEBI:29033"/>
    </cofactor>
    <text evidence="5">Binds 1 Fe(2+) ion per subunit.</text>
</comment>
<comment type="similarity">
    <text evidence="1">Belongs to the carotenoid oxygenase family.</text>
</comment>
<dbReference type="Pfam" id="PF03055">
    <property type="entry name" value="RPE65"/>
    <property type="match status" value="1"/>
</dbReference>
<dbReference type="GO" id="GO:0016121">
    <property type="term" value="P:carotene catabolic process"/>
    <property type="evidence" value="ECO:0007669"/>
    <property type="project" value="TreeGrafter"/>
</dbReference>
<organism evidence="6 7">
    <name type="scientific">Shewanella septentrionalis</name>
    <dbReference type="NCBI Taxonomy" id="2952223"/>
    <lineage>
        <taxon>Bacteria</taxon>
        <taxon>Pseudomonadati</taxon>
        <taxon>Pseudomonadota</taxon>
        <taxon>Gammaproteobacteria</taxon>
        <taxon>Alteromonadales</taxon>
        <taxon>Shewanellaceae</taxon>
        <taxon>Shewanella</taxon>
    </lineage>
</organism>
<accession>A0A9X2WT00</accession>
<gene>
    <name evidence="6" type="ORF">NE536_04035</name>
</gene>
<dbReference type="EMBL" id="JAMTCC010000005">
    <property type="protein sequence ID" value="MCT7944532.1"/>
    <property type="molecule type" value="Genomic_DNA"/>
</dbReference>
<dbReference type="GO" id="GO:0010436">
    <property type="term" value="F:carotenoid dioxygenase activity"/>
    <property type="evidence" value="ECO:0007669"/>
    <property type="project" value="TreeGrafter"/>
</dbReference>
<evidence type="ECO:0000256" key="2">
    <source>
        <dbReference type="ARBA" id="ARBA00022723"/>
    </source>
</evidence>
<keyword evidence="2 5" id="KW-0479">Metal-binding</keyword>
<evidence type="ECO:0000313" key="7">
    <source>
        <dbReference type="Proteomes" id="UP001155604"/>
    </source>
</evidence>
<dbReference type="PANTHER" id="PTHR10543">
    <property type="entry name" value="BETA-CAROTENE DIOXYGENASE"/>
    <property type="match status" value="1"/>
</dbReference>
<evidence type="ECO:0000313" key="6">
    <source>
        <dbReference type="EMBL" id="MCT7944532.1"/>
    </source>
</evidence>
<protein>
    <submittedName>
        <fullName evidence="6">Carotenoid oxygenase family protein</fullName>
    </submittedName>
</protein>
<comment type="caution">
    <text evidence="6">The sequence shown here is derived from an EMBL/GenBank/DDBJ whole genome shotgun (WGS) entry which is preliminary data.</text>
</comment>
<sequence length="556" mass="60511">MDRRQFLAGSAALMTTAVWPSSVDKLLALDNAQAVAREPWAIGFSGAEGDYQPLTMQVSGEWPAQLSGNLYRNGPAKMSRAGKAYQHWFDGDGMVQQFSVANGQIQHQAKFIQTKKFKVEEAAGAFKYTTAGTVIPNALPIRNNDDLNVANTSLLPRHGELLALWEAGSPYRLDAQTLTTLGVKSFGDKFKGLPFSAHPLDDGQGGLWNFGVWYVGGEKQLLVYQVAADDSIARMEVIELPQASYLHAFAQSENKLVFYISSCVYEEGETYIDAFKWRPELPSQLLVIDKADFKARQLHPLPAGFVFHFGQAIEKNGELSVQLCLYPNSAIFTQGMKGLLTGARKTKTPHAELVTITVPLTATLTAASKTQFAKTLPSSARINRSGVMMEFPQFAQHTMSNKESAQQTSNAEKLAEKTGGASEFVPLFGVGARSDSAANSGSNSTFKYEAESESGLSNTLYCIHNAKDSSQHGTDALGDASYSAFYLGKGKIAEEPLYIPATEQHEAYLLMTWLDYHNAQSGLSLFRASDISAGPIASAHMNRVLPLGFHGCFINA</sequence>
<name>A0A9X2WT00_9GAMM</name>
<evidence type="ECO:0000256" key="4">
    <source>
        <dbReference type="ARBA" id="ARBA00023004"/>
    </source>
</evidence>
<keyword evidence="3" id="KW-0560">Oxidoreductase</keyword>
<dbReference type="RefSeq" id="WP_261271875.1">
    <property type="nucleotide sequence ID" value="NZ_JAMTCC010000005.1"/>
</dbReference>
<dbReference type="PANTHER" id="PTHR10543:SF89">
    <property type="entry name" value="CAROTENOID 9,10(9',10')-CLEAVAGE DIOXYGENASE 1"/>
    <property type="match status" value="1"/>
</dbReference>
<dbReference type="AlphaFoldDB" id="A0A9X2WT00"/>
<reference evidence="6" key="1">
    <citation type="journal article" date="2023" name="Int. J. Syst. Evol. Microbiol.">
        <title>&lt;i&gt;Shewanella septentrionalis&lt;/i&gt; sp. nov. and &lt;i&gt;Shewanella holmiensis&lt;/i&gt; sp. nov., isolated from Baltic Sea water and sediments.</title>
        <authorList>
            <person name="Martin-Rodriguez A.J."/>
            <person name="Thorell K."/>
            <person name="Joffre E."/>
            <person name="Jensie-Markopoulos S."/>
            <person name="Moore E.R.B."/>
            <person name="Sjoling A."/>
        </authorList>
    </citation>
    <scope>NUCLEOTIDE SEQUENCE</scope>
    <source>
        <strain evidence="6">SP1W3</strain>
    </source>
</reference>
<evidence type="ECO:0000256" key="3">
    <source>
        <dbReference type="ARBA" id="ARBA00023002"/>
    </source>
</evidence>
<dbReference type="GO" id="GO:0046872">
    <property type="term" value="F:metal ion binding"/>
    <property type="evidence" value="ECO:0007669"/>
    <property type="project" value="UniProtKB-KW"/>
</dbReference>
<keyword evidence="4 5" id="KW-0408">Iron</keyword>
<dbReference type="InterPro" id="IPR004294">
    <property type="entry name" value="Carotenoid_Oase"/>
</dbReference>
<dbReference type="Proteomes" id="UP001155604">
    <property type="component" value="Unassembled WGS sequence"/>
</dbReference>
<evidence type="ECO:0000256" key="5">
    <source>
        <dbReference type="PIRSR" id="PIRSR604294-1"/>
    </source>
</evidence>
<evidence type="ECO:0000256" key="1">
    <source>
        <dbReference type="ARBA" id="ARBA00006787"/>
    </source>
</evidence>
<proteinExistence type="inferred from homology"/>
<feature type="binding site" evidence="5">
    <location>
        <position position="550"/>
    </location>
    <ligand>
        <name>Fe cation</name>
        <dbReference type="ChEBI" id="CHEBI:24875"/>
        <note>catalytic</note>
    </ligand>
</feature>
<feature type="binding site" evidence="5">
    <location>
        <position position="308"/>
    </location>
    <ligand>
        <name>Fe cation</name>
        <dbReference type="ChEBI" id="CHEBI:24875"/>
        <note>catalytic</note>
    </ligand>
</feature>